<dbReference type="Pfam" id="PF02386">
    <property type="entry name" value="TrkH"/>
    <property type="match status" value="1"/>
</dbReference>
<dbReference type="GO" id="GO:0005886">
    <property type="term" value="C:plasma membrane"/>
    <property type="evidence" value="ECO:0007669"/>
    <property type="project" value="UniProtKB-SubCell"/>
</dbReference>
<keyword evidence="6 9" id="KW-1133">Transmembrane helix</keyword>
<dbReference type="AlphaFoldDB" id="A0A382LSC3"/>
<feature type="transmembrane region" description="Helical" evidence="9">
    <location>
        <begin position="9"/>
        <end position="30"/>
    </location>
</feature>
<dbReference type="GO" id="GO:0008324">
    <property type="term" value="F:monoatomic cation transmembrane transporter activity"/>
    <property type="evidence" value="ECO:0007669"/>
    <property type="project" value="InterPro"/>
</dbReference>
<keyword evidence="3" id="KW-0813">Transport</keyword>
<feature type="transmembrane region" description="Helical" evidence="9">
    <location>
        <begin position="142"/>
        <end position="163"/>
    </location>
</feature>
<keyword evidence="8 9" id="KW-0472">Membrane</keyword>
<organism evidence="10">
    <name type="scientific">marine metagenome</name>
    <dbReference type="NCBI Taxonomy" id="408172"/>
    <lineage>
        <taxon>unclassified sequences</taxon>
        <taxon>metagenomes</taxon>
        <taxon>ecological metagenomes</taxon>
    </lineage>
</organism>
<dbReference type="EMBL" id="UINC01088790">
    <property type="protein sequence ID" value="SVC39323.1"/>
    <property type="molecule type" value="Genomic_DNA"/>
</dbReference>
<evidence type="ECO:0008006" key="11">
    <source>
        <dbReference type="Google" id="ProtNLM"/>
    </source>
</evidence>
<comment type="subcellular location">
    <subcellularLocation>
        <location evidence="1">Cell membrane</location>
        <topology evidence="1">Multi-pass membrane protein</topology>
    </subcellularLocation>
</comment>
<dbReference type="PANTHER" id="PTHR32024:SF2">
    <property type="entry name" value="TRK SYSTEM POTASSIUM UPTAKE PROTEIN TRKG-RELATED"/>
    <property type="match status" value="1"/>
</dbReference>
<feature type="transmembrane region" description="Helical" evidence="9">
    <location>
        <begin position="279"/>
        <end position="303"/>
    </location>
</feature>
<proteinExistence type="inferred from homology"/>
<evidence type="ECO:0000256" key="5">
    <source>
        <dbReference type="ARBA" id="ARBA00022692"/>
    </source>
</evidence>
<evidence type="ECO:0000256" key="3">
    <source>
        <dbReference type="ARBA" id="ARBA00022448"/>
    </source>
</evidence>
<feature type="transmembrane region" description="Helical" evidence="9">
    <location>
        <begin position="36"/>
        <end position="57"/>
    </location>
</feature>
<dbReference type="GO" id="GO:0030001">
    <property type="term" value="P:metal ion transport"/>
    <property type="evidence" value="ECO:0007669"/>
    <property type="project" value="UniProtKB-ARBA"/>
</dbReference>
<feature type="transmembrane region" description="Helical" evidence="9">
    <location>
        <begin position="69"/>
        <end position="89"/>
    </location>
</feature>
<feature type="transmembrane region" description="Helical" evidence="9">
    <location>
        <begin position="338"/>
        <end position="360"/>
    </location>
</feature>
<keyword evidence="5 9" id="KW-0812">Transmembrane</keyword>
<keyword evidence="7" id="KW-0406">Ion transport</keyword>
<feature type="non-terminal residue" evidence="10">
    <location>
        <position position="383"/>
    </location>
</feature>
<name>A0A382LSC3_9ZZZZ</name>
<feature type="transmembrane region" description="Helical" evidence="9">
    <location>
        <begin position="244"/>
        <end position="267"/>
    </location>
</feature>
<protein>
    <recommendedName>
        <fullName evidence="11">Potassium transporter</fullName>
    </recommendedName>
</protein>
<evidence type="ECO:0000256" key="6">
    <source>
        <dbReference type="ARBA" id="ARBA00022989"/>
    </source>
</evidence>
<dbReference type="PANTHER" id="PTHR32024">
    <property type="entry name" value="TRK SYSTEM POTASSIUM UPTAKE PROTEIN TRKG-RELATED"/>
    <property type="match status" value="1"/>
</dbReference>
<feature type="transmembrane region" description="Helical" evidence="9">
    <location>
        <begin position="109"/>
        <end position="130"/>
    </location>
</feature>
<comment type="similarity">
    <text evidence="2">Belongs to the TrkH potassium transport family.</text>
</comment>
<keyword evidence="4" id="KW-1003">Cell membrane</keyword>
<dbReference type="InterPro" id="IPR003445">
    <property type="entry name" value="Cat_transpt"/>
</dbReference>
<gene>
    <name evidence="10" type="ORF">METZ01_LOCUS292177</name>
</gene>
<evidence type="ECO:0000256" key="2">
    <source>
        <dbReference type="ARBA" id="ARBA00009137"/>
    </source>
</evidence>
<feature type="transmembrane region" description="Helical" evidence="9">
    <location>
        <begin position="183"/>
        <end position="201"/>
    </location>
</feature>
<evidence type="ECO:0000256" key="7">
    <source>
        <dbReference type="ARBA" id="ARBA00023065"/>
    </source>
</evidence>
<reference evidence="10" key="1">
    <citation type="submission" date="2018-05" db="EMBL/GenBank/DDBJ databases">
        <authorList>
            <person name="Lanie J.A."/>
            <person name="Ng W.-L."/>
            <person name="Kazmierczak K.M."/>
            <person name="Andrzejewski T.M."/>
            <person name="Davidsen T.M."/>
            <person name="Wayne K.J."/>
            <person name="Tettelin H."/>
            <person name="Glass J.I."/>
            <person name="Rusch D."/>
            <person name="Podicherti R."/>
            <person name="Tsui H.-C.T."/>
            <person name="Winkler M.E."/>
        </authorList>
    </citation>
    <scope>NUCLEOTIDE SEQUENCE</scope>
</reference>
<sequence length="383" mass="43244">MIKKPIIKFVGYILLFLGLSMFATSLWPLYYNENDFFIFIKSGLITSITALILLFFSRGSTKSEINLRDGFYVVTMAWVFMGIFSSIPYYQSTFFSSFTDAFFESMSGITTTGATVLGNIEALPHGLLFWRSFTQFIGGMGIILFTIAILPILGMGGVQLFRAEVPGPTTGKFTPTIKETAKYLWAIYLGLIIIETLVLCLEGMIFDIEKLTFFNAICHSMTTIATGGFSTFNNSILGFESNIVSWTIMIFMFLGATNFSLHFLLISKKSFEYFNDSEFRFYVSFILLLFILTFINIASIYGYTFNNLTASLFNTVTFITTTGYTLYDYETWPSLSKLIVFFMFFIGGMAGSTTGGIKLIRTILVVKYIKAEITRMLHPRGLH</sequence>
<evidence type="ECO:0000256" key="9">
    <source>
        <dbReference type="SAM" id="Phobius"/>
    </source>
</evidence>
<evidence type="ECO:0000256" key="1">
    <source>
        <dbReference type="ARBA" id="ARBA00004651"/>
    </source>
</evidence>
<evidence type="ECO:0000256" key="4">
    <source>
        <dbReference type="ARBA" id="ARBA00022475"/>
    </source>
</evidence>
<evidence type="ECO:0000313" key="10">
    <source>
        <dbReference type="EMBL" id="SVC39323.1"/>
    </source>
</evidence>
<accession>A0A382LSC3</accession>
<evidence type="ECO:0000256" key="8">
    <source>
        <dbReference type="ARBA" id="ARBA00023136"/>
    </source>
</evidence>
<feature type="transmembrane region" description="Helical" evidence="9">
    <location>
        <begin position="213"/>
        <end position="232"/>
    </location>
</feature>